<keyword evidence="1" id="KW-0479">Metal-binding</keyword>
<gene>
    <name evidence="2" type="ORF">H2136_05580</name>
</gene>
<dbReference type="SUPFAM" id="SSF102114">
    <property type="entry name" value="Radical SAM enzymes"/>
    <property type="match status" value="1"/>
</dbReference>
<dbReference type="GO" id="GO:0051537">
    <property type="term" value="F:2 iron, 2 sulfur cluster binding"/>
    <property type="evidence" value="ECO:0007669"/>
    <property type="project" value="TreeGrafter"/>
</dbReference>
<evidence type="ECO:0000313" key="2">
    <source>
        <dbReference type="EMBL" id="MBC8673869.1"/>
    </source>
</evidence>
<proteinExistence type="predicted"/>
<comment type="caution">
    <text evidence="2">The sequence shown here is derived from an EMBL/GenBank/DDBJ whole genome shotgun (WGS) entry which is preliminary data.</text>
</comment>
<keyword evidence="1" id="KW-0004">4Fe-4S</keyword>
<dbReference type="PANTHER" id="PTHR22976:SF2">
    <property type="entry name" value="BIOTIN SYNTHASE, MITOCHONDRIAL"/>
    <property type="match status" value="1"/>
</dbReference>
<organism evidence="2">
    <name type="scientific">Aeromonas hydrophila</name>
    <dbReference type="NCBI Taxonomy" id="644"/>
    <lineage>
        <taxon>Bacteria</taxon>
        <taxon>Pseudomonadati</taxon>
        <taxon>Pseudomonadota</taxon>
        <taxon>Gammaproteobacteria</taxon>
        <taxon>Aeromonadales</taxon>
        <taxon>Aeromonadaceae</taxon>
        <taxon>Aeromonas</taxon>
    </lineage>
</organism>
<dbReference type="PANTHER" id="PTHR22976">
    <property type="entry name" value="BIOTIN SYNTHASE"/>
    <property type="match status" value="1"/>
</dbReference>
<protein>
    <submittedName>
        <fullName evidence="2">Uncharacterized protein</fullName>
    </submittedName>
</protein>
<dbReference type="Gene3D" id="3.20.20.70">
    <property type="entry name" value="Aldolase class I"/>
    <property type="match status" value="1"/>
</dbReference>
<dbReference type="GO" id="GO:0051539">
    <property type="term" value="F:4 iron, 4 sulfur cluster binding"/>
    <property type="evidence" value="ECO:0007669"/>
    <property type="project" value="UniProtKB-KW"/>
</dbReference>
<dbReference type="InterPro" id="IPR058240">
    <property type="entry name" value="rSAM_sf"/>
</dbReference>
<reference evidence="2" key="1">
    <citation type="submission" date="2020-07" db="EMBL/GenBank/DDBJ databases">
        <title>Carbapenem Resistant Aeromonas hydrophila Carrying blacphA7 Isolated from Two Solid Organ Transplant Patients.</title>
        <authorList>
            <person name="Hilt E."/>
            <person name="Fitzwater S.P."/>
            <person name="Ward K."/>
            <person name="De St Maurice A."/>
            <person name="Chandrasekaran S."/>
            <person name="Garner O.B."/>
            <person name="Yang S."/>
        </authorList>
    </citation>
    <scope>NUCLEOTIDE SEQUENCE</scope>
    <source>
        <strain evidence="2">B-1</strain>
    </source>
</reference>
<dbReference type="GO" id="GO:0009102">
    <property type="term" value="P:biotin biosynthetic process"/>
    <property type="evidence" value="ECO:0007669"/>
    <property type="project" value="InterPro"/>
</dbReference>
<dbReference type="GO" id="GO:0004076">
    <property type="term" value="F:biotin synthase activity"/>
    <property type="evidence" value="ECO:0007669"/>
    <property type="project" value="InterPro"/>
</dbReference>
<evidence type="ECO:0000256" key="1">
    <source>
        <dbReference type="ARBA" id="ARBA00022485"/>
    </source>
</evidence>
<dbReference type="InterPro" id="IPR013785">
    <property type="entry name" value="Aldolase_TIM"/>
</dbReference>
<keyword evidence="1" id="KW-0411">Iron-sulfur</keyword>
<accession>A0A926IXZ3</accession>
<dbReference type="InterPro" id="IPR002684">
    <property type="entry name" value="Biotin_synth/BioAB"/>
</dbReference>
<name>A0A926IXZ3_AERHY</name>
<dbReference type="EMBL" id="JACLAN010000002">
    <property type="protein sequence ID" value="MBC8673869.1"/>
    <property type="molecule type" value="Genomic_DNA"/>
</dbReference>
<keyword evidence="1" id="KW-0408">Iron</keyword>
<sequence>MRGAGMKVCSGGIVGMGEQAKDRAGLLMALANLPRHPEACPSTCWSR</sequence>
<dbReference type="AlphaFoldDB" id="A0A926IXZ3"/>